<dbReference type="Proteomes" id="UP001209681">
    <property type="component" value="Unassembled WGS sequence"/>
</dbReference>
<feature type="active site" evidence="2">
    <location>
        <position position="137"/>
    </location>
</feature>
<dbReference type="CDD" id="cd00487">
    <property type="entry name" value="Pep_deformylase"/>
    <property type="match status" value="1"/>
</dbReference>
<keyword evidence="2" id="KW-0479">Metal-binding</keyword>
<dbReference type="NCBIfam" id="TIGR00079">
    <property type="entry name" value="pept_deformyl"/>
    <property type="match status" value="1"/>
</dbReference>
<keyword evidence="2" id="KW-0648">Protein biosynthesis</keyword>
<accession>A0ABT3N8G9</accession>
<dbReference type="EMBL" id="JAPFPW010000006">
    <property type="protein sequence ID" value="MCW7753747.1"/>
    <property type="molecule type" value="Genomic_DNA"/>
</dbReference>
<comment type="caution">
    <text evidence="3">The sequence shown here is derived from an EMBL/GenBank/DDBJ whole genome shotgun (WGS) entry which is preliminary data.</text>
</comment>
<sequence length="171" mass="19224">MALRSILTYPDPFLKQPASAVKNFGDSLQRLLSDMADTMYEAPGVGLAANQIGVNASILIFDPDPDPEKRNYRVLANPVIIESDGTFISEDEGCLSVPDFRATVKRYNRIRVEAKNENGEPICLDLEGFPAVIVQHEMDHLHGLLFIDRISPLKRNLYTRRVAKQLRRETA</sequence>
<comment type="catalytic activity">
    <reaction evidence="2">
        <text>N-terminal N-formyl-L-methionyl-[peptide] + H2O = N-terminal L-methionyl-[peptide] + formate</text>
        <dbReference type="Rhea" id="RHEA:24420"/>
        <dbReference type="Rhea" id="RHEA-COMP:10639"/>
        <dbReference type="Rhea" id="RHEA-COMP:10640"/>
        <dbReference type="ChEBI" id="CHEBI:15377"/>
        <dbReference type="ChEBI" id="CHEBI:15740"/>
        <dbReference type="ChEBI" id="CHEBI:49298"/>
        <dbReference type="ChEBI" id="CHEBI:64731"/>
        <dbReference type="EC" id="3.5.1.88"/>
    </reaction>
</comment>
<dbReference type="PRINTS" id="PR01576">
    <property type="entry name" value="PDEFORMYLASE"/>
</dbReference>
<dbReference type="InterPro" id="IPR023635">
    <property type="entry name" value="Peptide_deformylase"/>
</dbReference>
<name>A0ABT3N8G9_9BACT</name>
<comment type="similarity">
    <text evidence="1 2">Belongs to the polypeptide deformylase family.</text>
</comment>
<feature type="binding site" evidence="2">
    <location>
        <position position="140"/>
    </location>
    <ligand>
        <name>Fe cation</name>
        <dbReference type="ChEBI" id="CHEBI:24875"/>
    </ligand>
</feature>
<dbReference type="EC" id="3.5.1.88" evidence="2"/>
<evidence type="ECO:0000256" key="1">
    <source>
        <dbReference type="ARBA" id="ARBA00010759"/>
    </source>
</evidence>
<keyword evidence="2 3" id="KW-0378">Hydrolase</keyword>
<dbReference type="PANTHER" id="PTHR10458:SF22">
    <property type="entry name" value="PEPTIDE DEFORMYLASE"/>
    <property type="match status" value="1"/>
</dbReference>
<organism evidence="3 4">
    <name type="scientific">Desulfobotulus pelophilus</name>
    <dbReference type="NCBI Taxonomy" id="2823377"/>
    <lineage>
        <taxon>Bacteria</taxon>
        <taxon>Pseudomonadati</taxon>
        <taxon>Thermodesulfobacteriota</taxon>
        <taxon>Desulfobacteria</taxon>
        <taxon>Desulfobacterales</taxon>
        <taxon>Desulfobacteraceae</taxon>
        <taxon>Desulfobotulus</taxon>
    </lineage>
</organism>
<protein>
    <recommendedName>
        <fullName evidence="2">Peptide deformylase</fullName>
        <shortName evidence="2">PDF</shortName>
        <ecNumber evidence="2">3.5.1.88</ecNumber>
    </recommendedName>
    <alternativeName>
        <fullName evidence="2">Polypeptide deformylase</fullName>
    </alternativeName>
</protein>
<dbReference type="HAMAP" id="MF_00163">
    <property type="entry name" value="Pep_deformylase"/>
    <property type="match status" value="1"/>
</dbReference>
<feature type="binding site" evidence="2">
    <location>
        <position position="136"/>
    </location>
    <ligand>
        <name>Fe cation</name>
        <dbReference type="ChEBI" id="CHEBI:24875"/>
    </ligand>
</feature>
<evidence type="ECO:0000256" key="2">
    <source>
        <dbReference type="HAMAP-Rule" id="MF_00163"/>
    </source>
</evidence>
<dbReference type="PANTHER" id="PTHR10458">
    <property type="entry name" value="PEPTIDE DEFORMYLASE"/>
    <property type="match status" value="1"/>
</dbReference>
<dbReference type="PIRSF" id="PIRSF004749">
    <property type="entry name" value="Pep_def"/>
    <property type="match status" value="1"/>
</dbReference>
<evidence type="ECO:0000313" key="3">
    <source>
        <dbReference type="EMBL" id="MCW7753747.1"/>
    </source>
</evidence>
<dbReference type="InterPro" id="IPR036821">
    <property type="entry name" value="Peptide_deformylase_sf"/>
</dbReference>
<dbReference type="NCBIfam" id="NF001159">
    <property type="entry name" value="PRK00150.1-3"/>
    <property type="match status" value="1"/>
</dbReference>
<dbReference type="RefSeq" id="WP_265424615.1">
    <property type="nucleotide sequence ID" value="NZ_JAPFPW010000006.1"/>
</dbReference>
<dbReference type="Gene3D" id="3.90.45.10">
    <property type="entry name" value="Peptide deformylase"/>
    <property type="match status" value="1"/>
</dbReference>
<dbReference type="GO" id="GO:0042586">
    <property type="term" value="F:peptide deformylase activity"/>
    <property type="evidence" value="ECO:0007669"/>
    <property type="project" value="UniProtKB-EC"/>
</dbReference>
<dbReference type="Pfam" id="PF01327">
    <property type="entry name" value="Pep_deformylase"/>
    <property type="match status" value="1"/>
</dbReference>
<gene>
    <name evidence="2 3" type="primary">def</name>
    <name evidence="3" type="ORF">OOT00_07100</name>
</gene>
<comment type="cofactor">
    <cofactor evidence="2">
        <name>Fe(2+)</name>
        <dbReference type="ChEBI" id="CHEBI:29033"/>
    </cofactor>
    <text evidence="2">Binds 1 Fe(2+) ion.</text>
</comment>
<proteinExistence type="inferred from homology"/>
<comment type="function">
    <text evidence="2">Removes the formyl group from the N-terminal Met of newly synthesized proteins. Requires at least a dipeptide for an efficient rate of reaction. N-terminal L-methionine is a prerequisite for activity but the enzyme has broad specificity at other positions.</text>
</comment>
<keyword evidence="4" id="KW-1185">Reference proteome</keyword>
<evidence type="ECO:0000313" key="4">
    <source>
        <dbReference type="Proteomes" id="UP001209681"/>
    </source>
</evidence>
<feature type="binding site" evidence="2">
    <location>
        <position position="94"/>
    </location>
    <ligand>
        <name>Fe cation</name>
        <dbReference type="ChEBI" id="CHEBI:24875"/>
    </ligand>
</feature>
<dbReference type="SUPFAM" id="SSF56420">
    <property type="entry name" value="Peptide deformylase"/>
    <property type="match status" value="1"/>
</dbReference>
<reference evidence="3 4" key="1">
    <citation type="submission" date="2022-11" db="EMBL/GenBank/DDBJ databases">
        <title>Desulfobotulus tamanensis H1 sp. nov. - anaerobic, alkaliphilic, sulphate reducing bacterium isolated from terrestrial mud volcano.</title>
        <authorList>
            <person name="Frolova A."/>
            <person name="Merkel A.Y."/>
            <person name="Slobodkin A.I."/>
        </authorList>
    </citation>
    <scope>NUCLEOTIDE SEQUENCE [LARGE SCALE GENOMIC DNA]</scope>
    <source>
        <strain evidence="3 4">H1</strain>
    </source>
</reference>
<keyword evidence="2" id="KW-0408">Iron</keyword>